<proteinExistence type="predicted"/>
<dbReference type="PANTHER" id="PTHR22933">
    <property type="entry name" value="FI18007P1-RELATED"/>
    <property type="match status" value="1"/>
</dbReference>
<organism evidence="1 2">
    <name type="scientific">Dryococelus australis</name>
    <dbReference type="NCBI Taxonomy" id="614101"/>
    <lineage>
        <taxon>Eukaryota</taxon>
        <taxon>Metazoa</taxon>
        <taxon>Ecdysozoa</taxon>
        <taxon>Arthropoda</taxon>
        <taxon>Hexapoda</taxon>
        <taxon>Insecta</taxon>
        <taxon>Pterygota</taxon>
        <taxon>Neoptera</taxon>
        <taxon>Polyneoptera</taxon>
        <taxon>Phasmatodea</taxon>
        <taxon>Verophasmatodea</taxon>
        <taxon>Anareolatae</taxon>
        <taxon>Phasmatidae</taxon>
        <taxon>Eurycanthinae</taxon>
        <taxon>Dryococelus</taxon>
    </lineage>
</organism>
<sequence length="358" mass="40893">MSNVRVNTLRIVFAKRPLAMEIHEWIDTVLTVTEDQIEAIQLDGHQNCLILKLVSSGPCEAILRRTNGQSTLVTVDQERINVTIEQAFDNLKLRRVQHQLAVLVNNGFVATGRDIAVEFNVFNRKPTFSRGRSVEAGAKVSAHKVARGRARRESGWLLPHPRRLLGAHPAHDTHNYLALLLVPSCETLVEPRVSRGWSWQQASLDSPLYTRDIIVCLLVPAIKAVKHSLTLLHPAYYWLTVKRGVSKQLFSNQNSRRKEQVFLESAWSPNEFSKYSWEQNTVRTMKVFHVCAFTDDGLIMKSFLCPESTLFDQTILKCNWWFYVDCKASARLYDSNIPVSKSYQLMKALAFFSSYNKS</sequence>
<dbReference type="InterPro" id="IPR036508">
    <property type="entry name" value="Chitin-bd_dom_sf"/>
</dbReference>
<reference evidence="1 2" key="1">
    <citation type="submission" date="2023-02" db="EMBL/GenBank/DDBJ databases">
        <title>LHISI_Scaffold_Assembly.</title>
        <authorList>
            <person name="Stuart O.P."/>
            <person name="Cleave R."/>
            <person name="Magrath M.J.L."/>
            <person name="Mikheyev A.S."/>
        </authorList>
    </citation>
    <scope>NUCLEOTIDE SEQUENCE [LARGE SCALE GENOMIC DNA]</scope>
    <source>
        <strain evidence="1">Daus_M_001</strain>
        <tissue evidence="1">Leg muscle</tissue>
    </source>
</reference>
<evidence type="ECO:0000313" key="1">
    <source>
        <dbReference type="EMBL" id="KAJ8889716.1"/>
    </source>
</evidence>
<dbReference type="Proteomes" id="UP001159363">
    <property type="component" value="Chromosome 3"/>
</dbReference>
<dbReference type="EMBL" id="JARBHB010000003">
    <property type="protein sequence ID" value="KAJ8889716.1"/>
    <property type="molecule type" value="Genomic_DNA"/>
</dbReference>
<name>A0ABQ9I006_9NEOP</name>
<accession>A0ABQ9I006</accession>
<dbReference type="PANTHER" id="PTHR22933:SF32">
    <property type="entry name" value="MIND THE GAP, ISOFORM E"/>
    <property type="match status" value="1"/>
</dbReference>
<evidence type="ECO:0000313" key="2">
    <source>
        <dbReference type="Proteomes" id="UP001159363"/>
    </source>
</evidence>
<keyword evidence="2" id="KW-1185">Reference proteome</keyword>
<dbReference type="SUPFAM" id="SSF57625">
    <property type="entry name" value="Invertebrate chitin-binding proteins"/>
    <property type="match status" value="1"/>
</dbReference>
<dbReference type="InterPro" id="IPR052976">
    <property type="entry name" value="Scoloptoxin-like"/>
</dbReference>
<comment type="caution">
    <text evidence="1">The sequence shown here is derived from an EMBL/GenBank/DDBJ whole genome shotgun (WGS) entry which is preliminary data.</text>
</comment>
<gene>
    <name evidence="1" type="ORF">PR048_009217</name>
</gene>
<protein>
    <submittedName>
        <fullName evidence="1">Uncharacterized protein</fullName>
    </submittedName>
</protein>